<dbReference type="GO" id="GO:0035735">
    <property type="term" value="P:intraciliary transport involved in cilium assembly"/>
    <property type="evidence" value="ECO:0007669"/>
    <property type="project" value="TreeGrafter"/>
</dbReference>
<feature type="coiled-coil region" evidence="1">
    <location>
        <begin position="471"/>
        <end position="505"/>
    </location>
</feature>
<accession>A0A8J2SUY1</accession>
<dbReference type="PANTHER" id="PTHR31432:SF0">
    <property type="entry name" value="INTRAFLAGELLAR TRANSPORT PROTEIN 74 HOMOLOG"/>
    <property type="match status" value="1"/>
</dbReference>
<feature type="coiled-coil region" evidence="1">
    <location>
        <begin position="270"/>
        <end position="318"/>
    </location>
</feature>
<dbReference type="AlphaFoldDB" id="A0A8J2SUY1"/>
<dbReference type="PANTHER" id="PTHR31432">
    <property type="entry name" value="INTRAFLAGELLAR TRANSPORT PROTEIN 74 HOMOLOG"/>
    <property type="match status" value="1"/>
</dbReference>
<dbReference type="InterPro" id="IPR029602">
    <property type="entry name" value="IFT74"/>
</dbReference>
<keyword evidence="4" id="KW-1185">Reference proteome</keyword>
<evidence type="ECO:0000313" key="4">
    <source>
        <dbReference type="Proteomes" id="UP000789595"/>
    </source>
</evidence>
<proteinExistence type="predicted"/>
<feature type="compositionally biased region" description="Polar residues" evidence="2">
    <location>
        <begin position="372"/>
        <end position="382"/>
    </location>
</feature>
<dbReference type="GO" id="GO:0030992">
    <property type="term" value="C:intraciliary transport particle B"/>
    <property type="evidence" value="ECO:0007669"/>
    <property type="project" value="InterPro"/>
</dbReference>
<feature type="region of interest" description="Disordered" evidence="2">
    <location>
        <begin position="372"/>
        <end position="412"/>
    </location>
</feature>
<reference evidence="3" key="1">
    <citation type="submission" date="2021-11" db="EMBL/GenBank/DDBJ databases">
        <authorList>
            <consortium name="Genoscope - CEA"/>
            <person name="William W."/>
        </authorList>
    </citation>
    <scope>NUCLEOTIDE SEQUENCE</scope>
</reference>
<dbReference type="OrthoDB" id="444379at2759"/>
<evidence type="ECO:0000313" key="3">
    <source>
        <dbReference type="EMBL" id="CAH0373649.1"/>
    </source>
</evidence>
<feature type="compositionally biased region" description="Basic and acidic residues" evidence="2">
    <location>
        <begin position="383"/>
        <end position="398"/>
    </location>
</feature>
<sequence>MSRQMIGTRGNLTSSMGTTAAQGVALGTAVNISERPVTQQGMRGMKTTHGPARKVQDSSYYVGVLRNKVTELTTEIYSLQTEHKQHERSVNEHGGLQKHHDSLLNRVRILEGTLADYNLALDKARVSTDPVELDEYISGFRAKNKQFANEVDRIFVIKKQKDEETKKLDTQIQEVHELIRCKIADLDTDKLALYSQLLGFSLELSKKQDVALADVDSLISQVDNDSGDQRQHFSDDYAQLLKRHTWLQKEEGSLAEEVAIWELSDPSEALLNLKHRVEAQSKQIRRCEESTRRLREQIEAAQTQLAEFHDEMKERKVEASSDSEKYEKLRQRETEMSQFISQFEATRELVAQDQVQAQDTIATLLEHISQGLEQRSSMPSQQRLREMRDEASFKERQLESSQHTTLRLTQERKQREAEMAKIETLEEKIQIELSSLQQKMKMMQSDMIEFDDVNGLRKRASTTMTALSRLIKEYQGRRESVKCQVTQLTSKYEALKGKIQSSEAARSLSTLEAKLRTYGQTIFHLREYAETKTRETDYTLLKDSCMATVEKLNTHAKTAVNMGHL</sequence>
<gene>
    <name evidence="3" type="ORF">PECAL_4P08670</name>
</gene>
<evidence type="ECO:0000256" key="2">
    <source>
        <dbReference type="SAM" id="MobiDB-lite"/>
    </source>
</evidence>
<feature type="compositionally biased region" description="Polar residues" evidence="2">
    <location>
        <begin position="399"/>
        <end position="408"/>
    </location>
</feature>
<evidence type="ECO:0000256" key="1">
    <source>
        <dbReference type="SAM" id="Coils"/>
    </source>
</evidence>
<comment type="caution">
    <text evidence="3">The sequence shown here is derived from an EMBL/GenBank/DDBJ whole genome shotgun (WGS) entry which is preliminary data.</text>
</comment>
<dbReference type="Proteomes" id="UP000789595">
    <property type="component" value="Unassembled WGS sequence"/>
</dbReference>
<dbReference type="EMBL" id="CAKKNE010000004">
    <property type="protein sequence ID" value="CAH0373649.1"/>
    <property type="molecule type" value="Genomic_DNA"/>
</dbReference>
<name>A0A8J2SUY1_9STRA</name>
<dbReference type="GO" id="GO:0048487">
    <property type="term" value="F:beta-tubulin binding"/>
    <property type="evidence" value="ECO:0007669"/>
    <property type="project" value="InterPro"/>
</dbReference>
<keyword evidence="1" id="KW-0175">Coiled coil</keyword>
<protein>
    <recommendedName>
        <fullName evidence="5">Intraflagellar transport protein 74 homolog</fullName>
    </recommendedName>
</protein>
<evidence type="ECO:0008006" key="5">
    <source>
        <dbReference type="Google" id="ProtNLM"/>
    </source>
</evidence>
<dbReference type="GO" id="GO:0005929">
    <property type="term" value="C:cilium"/>
    <property type="evidence" value="ECO:0007669"/>
    <property type="project" value="TreeGrafter"/>
</dbReference>
<organism evidence="3 4">
    <name type="scientific">Pelagomonas calceolata</name>
    <dbReference type="NCBI Taxonomy" id="35677"/>
    <lineage>
        <taxon>Eukaryota</taxon>
        <taxon>Sar</taxon>
        <taxon>Stramenopiles</taxon>
        <taxon>Ochrophyta</taxon>
        <taxon>Pelagophyceae</taxon>
        <taxon>Pelagomonadales</taxon>
        <taxon>Pelagomonadaceae</taxon>
        <taxon>Pelagomonas</taxon>
    </lineage>
</organism>